<feature type="domain" description="Aminotransferase-like plant mobile" evidence="3">
    <location>
        <begin position="8"/>
        <end position="201"/>
    </location>
</feature>
<feature type="coiled-coil region" evidence="1">
    <location>
        <begin position="174"/>
        <end position="236"/>
    </location>
</feature>
<name>A0A7J7L474_9MAGN</name>
<evidence type="ECO:0000256" key="1">
    <source>
        <dbReference type="SAM" id="Coils"/>
    </source>
</evidence>
<dbReference type="PANTHER" id="PTHR46033:SF1">
    <property type="entry name" value="PROTEIN MAIN-LIKE 2"/>
    <property type="match status" value="1"/>
</dbReference>
<protein>
    <recommendedName>
        <fullName evidence="3">Aminotransferase-like plant mobile domain-containing protein</fullName>
    </recommendedName>
</protein>
<gene>
    <name evidence="4" type="ORF">GIB67_009911</name>
</gene>
<dbReference type="Proteomes" id="UP000541444">
    <property type="component" value="Unassembled WGS sequence"/>
</dbReference>
<accession>A0A7J7L474</accession>
<evidence type="ECO:0000256" key="2">
    <source>
        <dbReference type="SAM" id="MobiDB-lite"/>
    </source>
</evidence>
<dbReference type="InterPro" id="IPR044824">
    <property type="entry name" value="MAIN-like"/>
</dbReference>
<comment type="caution">
    <text evidence="4">The sequence shown here is derived from an EMBL/GenBank/DDBJ whole genome shotgun (WGS) entry which is preliminary data.</text>
</comment>
<keyword evidence="5" id="KW-1185">Reference proteome</keyword>
<dbReference type="InterPro" id="IPR019557">
    <property type="entry name" value="AminoTfrase-like_pln_mobile"/>
</dbReference>
<evidence type="ECO:0000259" key="3">
    <source>
        <dbReference type="Pfam" id="PF10536"/>
    </source>
</evidence>
<dbReference type="AlphaFoldDB" id="A0A7J7L474"/>
<keyword evidence="1" id="KW-0175">Coiled coil</keyword>
<dbReference type="EMBL" id="JACGCM010002657">
    <property type="protein sequence ID" value="KAF6137435.1"/>
    <property type="molecule type" value="Genomic_DNA"/>
</dbReference>
<reference evidence="4 5" key="1">
    <citation type="journal article" date="2020" name="IScience">
        <title>Genome Sequencing of the Endangered Kingdonia uniflora (Circaeasteraceae, Ranunculales) Reveals Potential Mechanisms of Evolutionary Specialization.</title>
        <authorList>
            <person name="Sun Y."/>
            <person name="Deng T."/>
            <person name="Zhang A."/>
            <person name="Moore M.J."/>
            <person name="Landis J.B."/>
            <person name="Lin N."/>
            <person name="Zhang H."/>
            <person name="Zhang X."/>
            <person name="Huang J."/>
            <person name="Zhang X."/>
            <person name="Sun H."/>
            <person name="Wang H."/>
        </authorList>
    </citation>
    <scope>NUCLEOTIDE SEQUENCE [LARGE SCALE GENOMIC DNA]</scope>
    <source>
        <strain evidence="4">TB1705</strain>
        <tissue evidence="4">Leaf</tissue>
    </source>
</reference>
<dbReference type="PANTHER" id="PTHR46033">
    <property type="entry name" value="PROTEIN MAIN-LIKE 2"/>
    <property type="match status" value="1"/>
</dbReference>
<sequence>MSALSIVHTYMLYVLRTFLLPVKKGSYVTARYLYFFEKDKANIKYFWGSAVLAHLFHNLGAASRADGKQFVAYTTLLMSWIFSQFPKLPDLPNQQHSDAVEYCTWWKWGLSITERTGARDLLKYREVFDNYKVEDVVWDPYRAERSSEAGSPEAERLKKQENEKKTSSLITEKLTEKVTEYEQLRVTIEQMKEDRTLNDVVHEQFTKSFEELPTKLEEKRKEYKLLQDINAKLADQSERQHLTPVLEAWRQAIKKEFHSGELEDKDDPTFIELFDQYDRFYTIVHQGPKGDYQDDFTVTGEN</sequence>
<evidence type="ECO:0000313" key="5">
    <source>
        <dbReference type="Proteomes" id="UP000541444"/>
    </source>
</evidence>
<feature type="region of interest" description="Disordered" evidence="2">
    <location>
        <begin position="144"/>
        <end position="165"/>
    </location>
</feature>
<dbReference type="Pfam" id="PF10536">
    <property type="entry name" value="PMD"/>
    <property type="match status" value="1"/>
</dbReference>
<organism evidence="4 5">
    <name type="scientific">Kingdonia uniflora</name>
    <dbReference type="NCBI Taxonomy" id="39325"/>
    <lineage>
        <taxon>Eukaryota</taxon>
        <taxon>Viridiplantae</taxon>
        <taxon>Streptophyta</taxon>
        <taxon>Embryophyta</taxon>
        <taxon>Tracheophyta</taxon>
        <taxon>Spermatophyta</taxon>
        <taxon>Magnoliopsida</taxon>
        <taxon>Ranunculales</taxon>
        <taxon>Circaeasteraceae</taxon>
        <taxon>Kingdonia</taxon>
    </lineage>
</organism>
<proteinExistence type="predicted"/>
<evidence type="ECO:0000313" key="4">
    <source>
        <dbReference type="EMBL" id="KAF6137435.1"/>
    </source>
</evidence>
<dbReference type="GO" id="GO:0010073">
    <property type="term" value="P:meristem maintenance"/>
    <property type="evidence" value="ECO:0007669"/>
    <property type="project" value="InterPro"/>
</dbReference>